<dbReference type="Proteomes" id="UP001500523">
    <property type="component" value="Unassembled WGS sequence"/>
</dbReference>
<organism evidence="3 4">
    <name type="scientific">Sphingomonas cynarae</name>
    <dbReference type="NCBI Taxonomy" id="930197"/>
    <lineage>
        <taxon>Bacteria</taxon>
        <taxon>Pseudomonadati</taxon>
        <taxon>Pseudomonadota</taxon>
        <taxon>Alphaproteobacteria</taxon>
        <taxon>Sphingomonadales</taxon>
        <taxon>Sphingomonadaceae</taxon>
        <taxon>Sphingomonas</taxon>
    </lineage>
</organism>
<dbReference type="PANTHER" id="PTHR12049:SF7">
    <property type="entry name" value="PROTEIN ARGININE METHYLTRANSFERASE NDUFAF7, MITOCHONDRIAL"/>
    <property type="match status" value="1"/>
</dbReference>
<dbReference type="EMBL" id="BAABBF010000003">
    <property type="protein sequence ID" value="GAA3707043.1"/>
    <property type="molecule type" value="Genomic_DNA"/>
</dbReference>
<proteinExistence type="predicted"/>
<evidence type="ECO:0000313" key="4">
    <source>
        <dbReference type="Proteomes" id="UP001500523"/>
    </source>
</evidence>
<keyword evidence="1 3" id="KW-0489">Methyltransferase</keyword>
<sequence length="324" mass="33967">MSQYMAAANAHYYATRDPLGAAGDFTTAPEISQMFGELVGLACADLWDRAGRPAAHWVELGPGRGTLAVDALRAMDKAGFAPPVHFVETSPVLRAAQSARVPAAQFHDSVETLPGDAPLIVVANEFFDALPIRQLVRGGEWRERLIACQDTLFLPIAGKPVPDEVIPAPLRDAPPGSVLEVAPATVSVIRTLAARIAAQGGALIAIDYGYEGPATGDTLQAVKAHAYANPFEAPGEHDLTAHVDFTTLAAAAQSTGAVAWGPVEQGEWLAKLGIDARAAALARATPDRAEAIVAERSRLVREMGALFKVMAVTAPGWPTPAGFA</sequence>
<dbReference type="InterPro" id="IPR003788">
    <property type="entry name" value="NDUFAF7"/>
</dbReference>
<dbReference type="InterPro" id="IPR038375">
    <property type="entry name" value="NDUFAF7_sf"/>
</dbReference>
<protein>
    <submittedName>
        <fullName evidence="3">SAM-dependent methyltransferase</fullName>
    </submittedName>
</protein>
<reference evidence="4" key="1">
    <citation type="journal article" date="2019" name="Int. J. Syst. Evol. Microbiol.">
        <title>The Global Catalogue of Microorganisms (GCM) 10K type strain sequencing project: providing services to taxonomists for standard genome sequencing and annotation.</title>
        <authorList>
            <consortium name="The Broad Institute Genomics Platform"/>
            <consortium name="The Broad Institute Genome Sequencing Center for Infectious Disease"/>
            <person name="Wu L."/>
            <person name="Ma J."/>
        </authorList>
    </citation>
    <scope>NUCLEOTIDE SEQUENCE [LARGE SCALE GENOMIC DNA]</scope>
    <source>
        <strain evidence="4">JCM 17498</strain>
    </source>
</reference>
<dbReference type="SUPFAM" id="SSF53335">
    <property type="entry name" value="S-adenosyl-L-methionine-dependent methyltransferases"/>
    <property type="match status" value="1"/>
</dbReference>
<keyword evidence="2" id="KW-0808">Transferase</keyword>
<dbReference type="InterPro" id="IPR029063">
    <property type="entry name" value="SAM-dependent_MTases_sf"/>
</dbReference>
<evidence type="ECO:0000256" key="2">
    <source>
        <dbReference type="ARBA" id="ARBA00022679"/>
    </source>
</evidence>
<dbReference type="GO" id="GO:0008168">
    <property type="term" value="F:methyltransferase activity"/>
    <property type="evidence" value="ECO:0007669"/>
    <property type="project" value="UniProtKB-KW"/>
</dbReference>
<dbReference type="Gene3D" id="3.40.50.12710">
    <property type="match status" value="1"/>
</dbReference>
<dbReference type="GO" id="GO:0032259">
    <property type="term" value="P:methylation"/>
    <property type="evidence" value="ECO:0007669"/>
    <property type="project" value="UniProtKB-KW"/>
</dbReference>
<gene>
    <name evidence="3" type="ORF">GCM10022268_15590</name>
</gene>
<evidence type="ECO:0000256" key="1">
    <source>
        <dbReference type="ARBA" id="ARBA00022603"/>
    </source>
</evidence>
<comment type="caution">
    <text evidence="3">The sequence shown here is derived from an EMBL/GenBank/DDBJ whole genome shotgun (WGS) entry which is preliminary data.</text>
</comment>
<name>A0ABP7DNY4_9SPHN</name>
<dbReference type="PANTHER" id="PTHR12049">
    <property type="entry name" value="PROTEIN ARGININE METHYLTRANSFERASE NDUFAF7, MITOCHONDRIAL"/>
    <property type="match status" value="1"/>
</dbReference>
<accession>A0ABP7DNY4</accession>
<evidence type="ECO:0000313" key="3">
    <source>
        <dbReference type="EMBL" id="GAA3707043.1"/>
    </source>
</evidence>
<dbReference type="Pfam" id="PF02636">
    <property type="entry name" value="Methyltransf_28"/>
    <property type="match status" value="1"/>
</dbReference>
<keyword evidence="4" id="KW-1185">Reference proteome</keyword>